<feature type="compositionally biased region" description="Acidic residues" evidence="4">
    <location>
        <begin position="469"/>
        <end position="478"/>
    </location>
</feature>
<feature type="compositionally biased region" description="Low complexity" evidence="4">
    <location>
        <begin position="1"/>
        <end position="45"/>
    </location>
</feature>
<feature type="compositionally biased region" description="Polar residues" evidence="4">
    <location>
        <begin position="557"/>
        <end position="569"/>
    </location>
</feature>
<feature type="compositionally biased region" description="Polar residues" evidence="4">
    <location>
        <begin position="419"/>
        <end position="433"/>
    </location>
</feature>
<feature type="compositionally biased region" description="Acidic residues" evidence="4">
    <location>
        <begin position="501"/>
        <end position="512"/>
    </location>
</feature>
<feature type="region of interest" description="Disordered" evidence="4">
    <location>
        <begin position="1"/>
        <end position="76"/>
    </location>
</feature>
<dbReference type="OrthoDB" id="2123794at2759"/>
<dbReference type="GO" id="GO:0042073">
    <property type="term" value="P:intraciliary transport"/>
    <property type="evidence" value="ECO:0007669"/>
    <property type="project" value="TreeGrafter"/>
</dbReference>
<dbReference type="Proteomes" id="UP000494163">
    <property type="component" value="Chromosome 3L"/>
</dbReference>
<feature type="compositionally biased region" description="Basic and acidic residues" evidence="4">
    <location>
        <begin position="546"/>
        <end position="556"/>
    </location>
</feature>
<feature type="domain" description="Lebercilin" evidence="5">
    <location>
        <begin position="81"/>
        <end position="264"/>
    </location>
</feature>
<dbReference type="PANTHER" id="PTHR16650:SF6">
    <property type="entry name" value="GH21622P"/>
    <property type="match status" value="1"/>
</dbReference>
<dbReference type="InterPro" id="IPR026188">
    <property type="entry name" value="Lebercilin-like"/>
</dbReference>
<evidence type="ECO:0000313" key="6">
    <source>
        <dbReference type="EMBL" id="ALC44921.1"/>
    </source>
</evidence>
<evidence type="ECO:0000313" key="7">
    <source>
        <dbReference type="Proteomes" id="UP000494163"/>
    </source>
</evidence>
<sequence length="613" mass="68720">MVSPRKPASSASAAPRLENNNNNNNSMSTKSCESLFSASSRESASQIYQRKQLPRTGMKSSSNGAMRQPAMVPSNTNSEIHQRVMSARNLRMKTFQNQLADAQTEIANLAHENRMLRTMHKRQSNALNKYESTGAELPQLLHSHAEELRVWQTKFRNVQAANKDLEVKIKQKEAQILALSDQNKHYSQLNKDRNLDERQKLQEKLRTLEQRLIEKDNDMKLMSRKLQLETKNCRQQLLNEQKRCKEVLLKLEKARLELSGYRKLEEFTLNDKCSGRRAKLNVLEDLDQFESLEKLEKSLETLDSAIEKQNEADFNAMGLSSKSPFYAKKDGDDEDKSSLLSDVPDEEEKPTKPKLVLPPAVKPVGNTTVTGSRPSLNQLLNQNKTNASGSKSTLRQRAGGLPLASASSTTSKRRDANLSLKQATSETKSNKTPKTLEFDYAEDYEQEDAGIDGEEDMDNYGAMGNASEGADDNDEENPNEMSIVNYSTYMETKTEINEMLDMTEEDDYDDDSSSQLTSGDTSKATPVKGNGRPPSMKENMSSIRKQISDDYKERESFLNTFCRQASGSSVRDDPSKKKRNSISTGAPAGQTVGSRKHALLAALKAIDDNKSQD</sequence>
<feature type="coiled-coil region" evidence="3">
    <location>
        <begin position="92"/>
        <end position="119"/>
    </location>
</feature>
<dbReference type="GO" id="GO:0005930">
    <property type="term" value="C:axoneme"/>
    <property type="evidence" value="ECO:0007669"/>
    <property type="project" value="TreeGrafter"/>
</dbReference>
<evidence type="ECO:0000256" key="4">
    <source>
        <dbReference type="SAM" id="MobiDB-lite"/>
    </source>
</evidence>
<evidence type="ECO:0000256" key="1">
    <source>
        <dbReference type="ARBA" id="ARBA00010229"/>
    </source>
</evidence>
<gene>
    <name evidence="6" type="ORF">Dbus_chr3Lg2087</name>
</gene>
<proteinExistence type="inferred from homology"/>
<feature type="compositionally biased region" description="Low complexity" evidence="4">
    <location>
        <begin position="353"/>
        <end position="364"/>
    </location>
</feature>
<evidence type="ECO:0000256" key="3">
    <source>
        <dbReference type="SAM" id="Coils"/>
    </source>
</evidence>
<dbReference type="Pfam" id="PF15619">
    <property type="entry name" value="Lebercilin"/>
    <property type="match status" value="1"/>
</dbReference>
<reference evidence="6 7" key="1">
    <citation type="submission" date="2015-08" db="EMBL/GenBank/DDBJ databases">
        <title>Ancestral chromatin configuration constrains chromatin evolution on differentiating sex chromosomes in Drosophila.</title>
        <authorList>
            <person name="Zhou Q."/>
            <person name="Bachtrog D."/>
        </authorList>
    </citation>
    <scope>NUCLEOTIDE SEQUENCE [LARGE SCALE GENOMIC DNA]</scope>
    <source>
        <tissue evidence="6">Whole larvae</tissue>
    </source>
</reference>
<feature type="region of interest" description="Disordered" evidence="4">
    <location>
        <begin position="321"/>
        <end position="480"/>
    </location>
</feature>
<feature type="compositionally biased region" description="Polar residues" evidence="4">
    <location>
        <begin position="365"/>
        <end position="395"/>
    </location>
</feature>
<dbReference type="PANTHER" id="PTHR16650">
    <property type="entry name" value="C21ORF13-RELATED"/>
    <property type="match status" value="1"/>
</dbReference>
<comment type="similarity">
    <text evidence="1">Belongs to the LCA5 family.</text>
</comment>
<dbReference type="InterPro" id="IPR028933">
    <property type="entry name" value="Lebercilin_dom"/>
</dbReference>
<feature type="region of interest" description="Disordered" evidence="4">
    <location>
        <begin position="494"/>
        <end position="595"/>
    </location>
</feature>
<dbReference type="STRING" id="30019.A0A0M4EFV9"/>
<organism evidence="6 7">
    <name type="scientific">Drosophila busckii</name>
    <name type="common">Fruit fly</name>
    <dbReference type="NCBI Taxonomy" id="30019"/>
    <lineage>
        <taxon>Eukaryota</taxon>
        <taxon>Metazoa</taxon>
        <taxon>Ecdysozoa</taxon>
        <taxon>Arthropoda</taxon>
        <taxon>Hexapoda</taxon>
        <taxon>Insecta</taxon>
        <taxon>Pterygota</taxon>
        <taxon>Neoptera</taxon>
        <taxon>Endopterygota</taxon>
        <taxon>Diptera</taxon>
        <taxon>Brachycera</taxon>
        <taxon>Muscomorpha</taxon>
        <taxon>Ephydroidea</taxon>
        <taxon>Drosophilidae</taxon>
        <taxon>Drosophila</taxon>
    </lineage>
</organism>
<dbReference type="OMA" id="AYGLMNK"/>
<accession>A0A0M4EFV9</accession>
<name>A0A0M4EFV9_DROBS</name>
<evidence type="ECO:0000259" key="5">
    <source>
        <dbReference type="Pfam" id="PF15619"/>
    </source>
</evidence>
<dbReference type="AlphaFoldDB" id="A0A0M4EFV9"/>
<keyword evidence="2 3" id="KW-0175">Coiled coil</keyword>
<protein>
    <submittedName>
        <fullName evidence="6">CG6652</fullName>
    </submittedName>
</protein>
<evidence type="ECO:0000256" key="2">
    <source>
        <dbReference type="ARBA" id="ARBA00023054"/>
    </source>
</evidence>
<dbReference type="EMBL" id="CP012525">
    <property type="protein sequence ID" value="ALC44921.1"/>
    <property type="molecule type" value="Genomic_DNA"/>
</dbReference>
<feature type="compositionally biased region" description="Polar residues" evidence="4">
    <location>
        <begin position="515"/>
        <end position="524"/>
    </location>
</feature>
<keyword evidence="7" id="KW-1185">Reference proteome</keyword>
<feature type="coiled-coil region" evidence="3">
    <location>
        <begin position="155"/>
        <end position="257"/>
    </location>
</feature>
<feature type="compositionally biased region" description="Acidic residues" evidence="4">
    <location>
        <begin position="439"/>
        <end position="458"/>
    </location>
</feature>
<dbReference type="SMR" id="A0A0M4EFV9"/>